<name>A0A841E031_9ACTN</name>
<feature type="region of interest" description="Disordered" evidence="7">
    <location>
        <begin position="271"/>
        <end position="340"/>
    </location>
</feature>
<dbReference type="EC" id="2.7.11.1" evidence="1"/>
<dbReference type="Gene3D" id="3.30.200.20">
    <property type="entry name" value="Phosphorylase Kinase, domain 1"/>
    <property type="match status" value="1"/>
</dbReference>
<feature type="domain" description="Protein kinase" evidence="9">
    <location>
        <begin position="1"/>
        <end position="242"/>
    </location>
</feature>
<dbReference type="CDD" id="cd14014">
    <property type="entry name" value="STKc_PknB_like"/>
    <property type="match status" value="1"/>
</dbReference>
<evidence type="ECO:0000256" key="8">
    <source>
        <dbReference type="SAM" id="Phobius"/>
    </source>
</evidence>
<dbReference type="InterPro" id="IPR000719">
    <property type="entry name" value="Prot_kinase_dom"/>
</dbReference>
<comment type="caution">
    <text evidence="10">The sequence shown here is derived from an EMBL/GenBank/DDBJ whole genome shotgun (WGS) entry which is preliminary data.</text>
</comment>
<dbReference type="AlphaFoldDB" id="A0A841E031"/>
<dbReference type="PROSITE" id="PS00108">
    <property type="entry name" value="PROTEIN_KINASE_ST"/>
    <property type="match status" value="1"/>
</dbReference>
<keyword evidence="8" id="KW-1133">Transmembrane helix</keyword>
<organism evidence="10 11">
    <name type="scientific">Kribbella solani</name>
    <dbReference type="NCBI Taxonomy" id="236067"/>
    <lineage>
        <taxon>Bacteria</taxon>
        <taxon>Bacillati</taxon>
        <taxon>Actinomycetota</taxon>
        <taxon>Actinomycetes</taxon>
        <taxon>Propionibacteriales</taxon>
        <taxon>Kribbellaceae</taxon>
        <taxon>Kribbella</taxon>
    </lineage>
</organism>
<evidence type="ECO:0000259" key="9">
    <source>
        <dbReference type="PROSITE" id="PS50011"/>
    </source>
</evidence>
<evidence type="ECO:0000256" key="7">
    <source>
        <dbReference type="SAM" id="MobiDB-lite"/>
    </source>
</evidence>
<keyword evidence="6" id="KW-0067">ATP-binding</keyword>
<sequence>MWLAHDEQLDAEVAIKVLADNWGHDDSVRRRFLEEGRFLRRVESEHVVQVHDVGELEDGRPFLVLTYADRGTLADRLKEQPLPLPEAVDVVVQVGRGLQALHRRGLLHRDVKPANVLFRSTDDGERAVLSDLGLGKSLDEVSRITMPGGTPSYVAPEQALGERLDQRADQYSLGAVAYAALTGRSPHQVDGLGAASRVEVAPPPSSLGFDLPEQVDATIVRALHPDRESRWPDIQTFTRQLVGALDEPTRDLPAPARDSLTVATAAEDLGAKTALSDENQPTIVRSSDPAADSNTTQSTGLGPQSATGPAAQSATGSATQSATGPAAQPPGAQSAAEAATGSAGQSAAGAVTGSAGQSTAGVVTGSAARSAGGAATVRGAGEAGVEGGGAVGSDDSTTSAAAPGASGATADAAREASEAATKQLSSGAAGGSGLPGAASGSAGTAGSAGVASGAAGVGGAASGAAGVAAGAVGGAGGSRKRWGRWVVAALVVLVVGGGAGYGGHWYLAGRKQVVVSGGRFEVTMPRGWAKSKAVSDWLAPGAKNRLPSFRVSRDADWSAGSPGVFVGVSASKLAFPDSSDLGCRDSAPYTGFTQGGERTTNRLSTQCGPAAMVLFQRVVARGDGGSLLVQVIVPGSDVNRAAEIADSVKYVE</sequence>
<keyword evidence="3" id="KW-0808">Transferase</keyword>
<evidence type="ECO:0000256" key="6">
    <source>
        <dbReference type="ARBA" id="ARBA00022840"/>
    </source>
</evidence>
<feature type="compositionally biased region" description="Low complexity" evidence="7">
    <location>
        <begin position="392"/>
        <end position="411"/>
    </location>
</feature>
<feature type="compositionally biased region" description="Polar residues" evidence="7">
    <location>
        <begin position="276"/>
        <end position="285"/>
    </location>
</feature>
<keyword evidence="2 10" id="KW-0723">Serine/threonine-protein kinase</keyword>
<dbReference type="GO" id="GO:0004674">
    <property type="term" value="F:protein serine/threonine kinase activity"/>
    <property type="evidence" value="ECO:0007669"/>
    <property type="project" value="UniProtKB-KW"/>
</dbReference>
<evidence type="ECO:0000256" key="2">
    <source>
        <dbReference type="ARBA" id="ARBA00022527"/>
    </source>
</evidence>
<keyword evidence="8" id="KW-0472">Membrane</keyword>
<evidence type="ECO:0000256" key="5">
    <source>
        <dbReference type="ARBA" id="ARBA00022777"/>
    </source>
</evidence>
<keyword evidence="5 10" id="KW-0418">Kinase</keyword>
<feature type="compositionally biased region" description="Low complexity" evidence="7">
    <location>
        <begin position="303"/>
        <end position="340"/>
    </location>
</feature>
<dbReference type="Proteomes" id="UP000558997">
    <property type="component" value="Unassembled WGS sequence"/>
</dbReference>
<protein>
    <recommendedName>
        <fullName evidence="1">non-specific serine/threonine protein kinase</fullName>
        <ecNumber evidence="1">2.7.11.1</ecNumber>
    </recommendedName>
</protein>
<dbReference type="EMBL" id="JACHNF010000001">
    <property type="protein sequence ID" value="MBB5982375.1"/>
    <property type="molecule type" value="Genomic_DNA"/>
</dbReference>
<keyword evidence="11" id="KW-1185">Reference proteome</keyword>
<dbReference type="InterPro" id="IPR008271">
    <property type="entry name" value="Ser/Thr_kinase_AS"/>
</dbReference>
<dbReference type="PANTHER" id="PTHR43289:SF6">
    <property type="entry name" value="SERINE_THREONINE-PROTEIN KINASE NEKL-3"/>
    <property type="match status" value="1"/>
</dbReference>
<keyword evidence="4" id="KW-0547">Nucleotide-binding</keyword>
<proteinExistence type="predicted"/>
<dbReference type="SUPFAM" id="SSF56112">
    <property type="entry name" value="Protein kinase-like (PK-like)"/>
    <property type="match status" value="1"/>
</dbReference>
<reference evidence="10 11" key="1">
    <citation type="submission" date="2020-08" db="EMBL/GenBank/DDBJ databases">
        <title>Sequencing the genomes of 1000 actinobacteria strains.</title>
        <authorList>
            <person name="Klenk H.-P."/>
        </authorList>
    </citation>
    <scope>NUCLEOTIDE SEQUENCE [LARGE SCALE GENOMIC DNA]</scope>
    <source>
        <strain evidence="10 11">DSM 17294</strain>
    </source>
</reference>
<dbReference type="Gene3D" id="1.10.510.10">
    <property type="entry name" value="Transferase(Phosphotransferase) domain 1"/>
    <property type="match status" value="1"/>
</dbReference>
<evidence type="ECO:0000256" key="4">
    <source>
        <dbReference type="ARBA" id="ARBA00022741"/>
    </source>
</evidence>
<evidence type="ECO:0000256" key="3">
    <source>
        <dbReference type="ARBA" id="ARBA00022679"/>
    </source>
</evidence>
<feature type="compositionally biased region" description="Polar residues" evidence="7">
    <location>
        <begin position="292"/>
        <end position="302"/>
    </location>
</feature>
<accession>A0A841E031</accession>
<feature type="region of interest" description="Disordered" evidence="7">
    <location>
        <begin position="385"/>
        <end position="442"/>
    </location>
</feature>
<dbReference type="SMART" id="SM00220">
    <property type="entry name" value="S_TKc"/>
    <property type="match status" value="1"/>
</dbReference>
<dbReference type="InterPro" id="IPR011009">
    <property type="entry name" value="Kinase-like_dom_sf"/>
</dbReference>
<evidence type="ECO:0000256" key="1">
    <source>
        <dbReference type="ARBA" id="ARBA00012513"/>
    </source>
</evidence>
<dbReference type="GO" id="GO:0005524">
    <property type="term" value="F:ATP binding"/>
    <property type="evidence" value="ECO:0007669"/>
    <property type="project" value="UniProtKB-KW"/>
</dbReference>
<dbReference type="Pfam" id="PF00069">
    <property type="entry name" value="Pkinase"/>
    <property type="match status" value="1"/>
</dbReference>
<keyword evidence="8" id="KW-0812">Transmembrane</keyword>
<feature type="transmembrane region" description="Helical" evidence="8">
    <location>
        <begin position="485"/>
        <end position="507"/>
    </location>
</feature>
<evidence type="ECO:0000313" key="11">
    <source>
        <dbReference type="Proteomes" id="UP000558997"/>
    </source>
</evidence>
<evidence type="ECO:0000313" key="10">
    <source>
        <dbReference type="EMBL" id="MBB5982375.1"/>
    </source>
</evidence>
<dbReference type="PANTHER" id="PTHR43289">
    <property type="entry name" value="MITOGEN-ACTIVATED PROTEIN KINASE KINASE KINASE 20-RELATED"/>
    <property type="match status" value="1"/>
</dbReference>
<gene>
    <name evidence="10" type="ORF">HDA44_005716</name>
</gene>
<dbReference type="PROSITE" id="PS50011">
    <property type="entry name" value="PROTEIN_KINASE_DOM"/>
    <property type="match status" value="1"/>
</dbReference>